<evidence type="ECO:0000256" key="5">
    <source>
        <dbReference type="SAM" id="Phobius"/>
    </source>
</evidence>
<protein>
    <submittedName>
        <fullName evidence="6">RTA1 like protein</fullName>
    </submittedName>
</protein>
<feature type="transmembrane region" description="Helical" evidence="5">
    <location>
        <begin position="166"/>
        <end position="188"/>
    </location>
</feature>
<dbReference type="PANTHER" id="PTHR31465">
    <property type="entry name" value="PROTEIN RTA1-RELATED"/>
    <property type="match status" value="1"/>
</dbReference>
<dbReference type="VEuPathDB" id="FungiDB:P174DRAFT_470634"/>
<organism evidence="6 7">
    <name type="scientific">Aspergillus novofumigatus (strain IBT 16806)</name>
    <dbReference type="NCBI Taxonomy" id="1392255"/>
    <lineage>
        <taxon>Eukaryota</taxon>
        <taxon>Fungi</taxon>
        <taxon>Dikarya</taxon>
        <taxon>Ascomycota</taxon>
        <taxon>Pezizomycotina</taxon>
        <taxon>Eurotiomycetes</taxon>
        <taxon>Eurotiomycetidae</taxon>
        <taxon>Eurotiales</taxon>
        <taxon>Aspergillaceae</taxon>
        <taxon>Aspergillus</taxon>
        <taxon>Aspergillus subgen. Fumigati</taxon>
    </lineage>
</organism>
<evidence type="ECO:0000256" key="4">
    <source>
        <dbReference type="ARBA" id="ARBA00023136"/>
    </source>
</evidence>
<dbReference type="GO" id="GO:0016020">
    <property type="term" value="C:membrane"/>
    <property type="evidence" value="ECO:0007669"/>
    <property type="project" value="UniProtKB-SubCell"/>
</dbReference>
<dbReference type="Pfam" id="PF04479">
    <property type="entry name" value="RTA1"/>
    <property type="match status" value="1"/>
</dbReference>
<gene>
    <name evidence="6" type="ORF">P174DRAFT_470634</name>
</gene>
<dbReference type="PANTHER" id="PTHR31465:SF28">
    <property type="entry name" value="DOMAIN PROTEIN, PUTATIVE-RELATED"/>
    <property type="match status" value="1"/>
</dbReference>
<evidence type="ECO:0000313" key="7">
    <source>
        <dbReference type="Proteomes" id="UP000234474"/>
    </source>
</evidence>
<proteinExistence type="predicted"/>
<sequence>MHLAREHKASYYQYSPSLGAAVLFAAMYSIAFVLAVFQWIRYRAWVWITMVIAVAMEAIGFISRSISAQHVSERTPYVLQFSLIILAPVLMAACCYILFGRILFHVVPSEARTFQLCWVPPRFITPIFVGFDIVALLLQLGGAVLITSADGTSSDAKDKFDTGRNLALIGVIVQLIAFGLFSIAAFRFNFTSKRFAKPVGEQFEMLESRGARPGGPRKSADWNALLRVVNFSTLMILIRSVYRLVEFTEGKNGFINLHEWCLYVFDALPILPCAALFVYWHPGKYLPYLGFRLPKHAR</sequence>
<comment type="caution">
    <text evidence="6">The sequence shown here is derived from an EMBL/GenBank/DDBJ whole genome shotgun (WGS) entry which is preliminary data.</text>
</comment>
<dbReference type="AlphaFoldDB" id="A0A2I1BVG5"/>
<evidence type="ECO:0000256" key="2">
    <source>
        <dbReference type="ARBA" id="ARBA00022692"/>
    </source>
</evidence>
<accession>A0A2I1BVG5</accession>
<evidence type="ECO:0000313" key="6">
    <source>
        <dbReference type="EMBL" id="PKX89380.1"/>
    </source>
</evidence>
<keyword evidence="2 5" id="KW-0812">Transmembrane</keyword>
<dbReference type="OrthoDB" id="3358017at2759"/>
<evidence type="ECO:0000256" key="1">
    <source>
        <dbReference type="ARBA" id="ARBA00004141"/>
    </source>
</evidence>
<name>A0A2I1BVG5_ASPN1</name>
<dbReference type="Proteomes" id="UP000234474">
    <property type="component" value="Unassembled WGS sequence"/>
</dbReference>
<feature type="transmembrane region" description="Helical" evidence="5">
    <location>
        <begin position="78"/>
        <end position="103"/>
    </location>
</feature>
<keyword evidence="7" id="KW-1185">Reference proteome</keyword>
<dbReference type="GeneID" id="36537919"/>
<reference evidence="7" key="1">
    <citation type="journal article" date="2018" name="Proc. Natl. Acad. Sci. U.S.A.">
        <title>Linking secondary metabolites to gene clusters through genome sequencing of six diverse Aspergillus species.</title>
        <authorList>
            <person name="Kaerboelling I."/>
            <person name="Vesth T.C."/>
            <person name="Frisvad J.C."/>
            <person name="Nybo J.L."/>
            <person name="Theobald S."/>
            <person name="Kuo A."/>
            <person name="Bowyer P."/>
            <person name="Matsuda Y."/>
            <person name="Mondo S."/>
            <person name="Lyhne E.K."/>
            <person name="Kogle M.E."/>
            <person name="Clum A."/>
            <person name="Lipzen A."/>
            <person name="Salamov A."/>
            <person name="Ngan C.Y."/>
            <person name="Daum C."/>
            <person name="Chiniquy J."/>
            <person name="Barry K."/>
            <person name="LaButti K."/>
            <person name="Haridas S."/>
            <person name="Simmons B.A."/>
            <person name="Magnuson J.K."/>
            <person name="Mortensen U.H."/>
            <person name="Larsen T.O."/>
            <person name="Grigoriev I.V."/>
            <person name="Baker S.E."/>
            <person name="Andersen M.R."/>
        </authorList>
    </citation>
    <scope>NUCLEOTIDE SEQUENCE [LARGE SCALE GENOMIC DNA]</scope>
    <source>
        <strain evidence="7">IBT 16806</strain>
    </source>
</reference>
<dbReference type="InterPro" id="IPR007568">
    <property type="entry name" value="RTA1"/>
</dbReference>
<feature type="transmembrane region" description="Helical" evidence="5">
    <location>
        <begin position="44"/>
        <end position="66"/>
    </location>
</feature>
<dbReference type="OMA" id="YLQSHEW"/>
<keyword evidence="3 5" id="KW-1133">Transmembrane helix</keyword>
<keyword evidence="4 5" id="KW-0472">Membrane</keyword>
<feature type="transmembrane region" description="Helical" evidence="5">
    <location>
        <begin position="123"/>
        <end position="146"/>
    </location>
</feature>
<feature type="transmembrane region" description="Helical" evidence="5">
    <location>
        <begin position="18"/>
        <end position="37"/>
    </location>
</feature>
<comment type="subcellular location">
    <subcellularLocation>
        <location evidence="1">Membrane</location>
        <topology evidence="1">Multi-pass membrane protein</topology>
    </subcellularLocation>
</comment>
<dbReference type="STRING" id="1392255.A0A2I1BVG5"/>
<dbReference type="RefSeq" id="XP_024677975.1">
    <property type="nucleotide sequence ID" value="XM_024830592.1"/>
</dbReference>
<dbReference type="EMBL" id="MSZS01000010">
    <property type="protein sequence ID" value="PKX89380.1"/>
    <property type="molecule type" value="Genomic_DNA"/>
</dbReference>
<evidence type="ECO:0000256" key="3">
    <source>
        <dbReference type="ARBA" id="ARBA00022989"/>
    </source>
</evidence>
<feature type="transmembrane region" description="Helical" evidence="5">
    <location>
        <begin position="262"/>
        <end position="280"/>
    </location>
</feature>